<feature type="transmembrane region" description="Helical" evidence="5">
    <location>
        <begin position="354"/>
        <end position="376"/>
    </location>
</feature>
<evidence type="ECO:0000256" key="2">
    <source>
        <dbReference type="ARBA" id="ARBA00022692"/>
    </source>
</evidence>
<dbReference type="AlphaFoldDB" id="A0A644V9P3"/>
<keyword evidence="3 5" id="KW-1133">Transmembrane helix</keyword>
<dbReference type="EMBL" id="VSSQ01000249">
    <property type="protein sequence ID" value="MPL88048.1"/>
    <property type="molecule type" value="Genomic_DNA"/>
</dbReference>
<evidence type="ECO:0000256" key="5">
    <source>
        <dbReference type="SAM" id="Phobius"/>
    </source>
</evidence>
<dbReference type="InterPro" id="IPR035906">
    <property type="entry name" value="MetI-like_sf"/>
</dbReference>
<name>A0A644V9P3_9ZZZZ</name>
<evidence type="ECO:0000259" key="6">
    <source>
        <dbReference type="PROSITE" id="PS50928"/>
    </source>
</evidence>
<evidence type="ECO:0000256" key="3">
    <source>
        <dbReference type="ARBA" id="ARBA00022989"/>
    </source>
</evidence>
<comment type="caution">
    <text evidence="7">The sequence shown here is derived from an EMBL/GenBank/DDBJ whole genome shotgun (WGS) entry which is preliminary data.</text>
</comment>
<sequence length="553" mass="61054">MTGLTAGHEKTGWRSELKVLFREPPLLISIIIIFAFFGLFILFPFFKLLFVPTATDWMRAITGKEFIEAFRNTMFSSLLATTSAIIIGFIYAYAINYVDIPGKRFFQIVALLPTMAPSVVSGLAFIMLFGRRGFITWNILHLKTDLYGWFGLWVVQTIAFFPLAYITISGVLKCISPNLELAAQNLGAHGWRLFRTVTLKLAIPGIASAFLLVAINSLADFGNPMLVGANYHVLATEAYAQVVGAWDLPMGATLSAFLVIPTVLVFFVQRYYLEKRSYVTVTGKPVAGLTRVTVSNTARWFFFGFCSFMCAGILLIIGVVCLFAFTKTFGYDYAFTMEHFAEGVLQSANMRNSWVAAMSTAAITTIFGIALAFLTVRKRFPGRNIMDFLAMLPVSLPGTFIGLSLIMAFNAGVLELTGTLTIIILGMTLRQLPIGYRQAVAGLKQIEKSLEQASTNLGANSFITFRRIILPMLKNSLSVSFVYSFMKAMNTLSTVIFLVSPEWNLASINILSLSDHGFLAVASATAVGMMLTIFVTFGVVKLILRDQINIFDL</sequence>
<feature type="transmembrane region" description="Helical" evidence="5">
    <location>
        <begin position="105"/>
        <end position="130"/>
    </location>
</feature>
<evidence type="ECO:0000313" key="7">
    <source>
        <dbReference type="EMBL" id="MPL88048.1"/>
    </source>
</evidence>
<dbReference type="Gene3D" id="1.10.3720.10">
    <property type="entry name" value="MetI-like"/>
    <property type="match status" value="2"/>
</dbReference>
<dbReference type="GO" id="GO:0016020">
    <property type="term" value="C:membrane"/>
    <property type="evidence" value="ECO:0007669"/>
    <property type="project" value="UniProtKB-SubCell"/>
</dbReference>
<gene>
    <name evidence="7" type="ORF">SDC9_34061</name>
</gene>
<feature type="transmembrane region" description="Helical" evidence="5">
    <location>
        <begin position="412"/>
        <end position="429"/>
    </location>
</feature>
<organism evidence="7">
    <name type="scientific">bioreactor metagenome</name>
    <dbReference type="NCBI Taxonomy" id="1076179"/>
    <lineage>
        <taxon>unclassified sequences</taxon>
        <taxon>metagenomes</taxon>
        <taxon>ecological metagenomes</taxon>
    </lineage>
</organism>
<keyword evidence="2 5" id="KW-0812">Transmembrane</keyword>
<dbReference type="InterPro" id="IPR000515">
    <property type="entry name" value="MetI-like"/>
</dbReference>
<feature type="transmembrane region" description="Helical" evidence="5">
    <location>
        <begin position="300"/>
        <end position="325"/>
    </location>
</feature>
<keyword evidence="4 5" id="KW-0472">Membrane</keyword>
<feature type="transmembrane region" description="Helical" evidence="5">
    <location>
        <begin position="26"/>
        <end position="46"/>
    </location>
</feature>
<dbReference type="PANTHER" id="PTHR43496">
    <property type="entry name" value="PROTEIN LPLB"/>
    <property type="match status" value="1"/>
</dbReference>
<dbReference type="SUPFAM" id="SSF161098">
    <property type="entry name" value="MetI-like"/>
    <property type="match status" value="2"/>
</dbReference>
<feature type="transmembrane region" description="Helical" evidence="5">
    <location>
        <begin position="518"/>
        <end position="544"/>
    </location>
</feature>
<proteinExistence type="predicted"/>
<feature type="transmembrane region" description="Helical" evidence="5">
    <location>
        <begin position="150"/>
        <end position="172"/>
    </location>
</feature>
<dbReference type="PANTHER" id="PTHR43496:SF1">
    <property type="entry name" value="POLYGALACTURONAN_RHAMNOGALACTURONAN TRANSPORT SYSTEM PERMEASE PROTEIN YTEP"/>
    <property type="match status" value="1"/>
</dbReference>
<accession>A0A644V9P3</accession>
<evidence type="ECO:0000256" key="4">
    <source>
        <dbReference type="ARBA" id="ARBA00023136"/>
    </source>
</evidence>
<reference evidence="7" key="1">
    <citation type="submission" date="2019-08" db="EMBL/GenBank/DDBJ databases">
        <authorList>
            <person name="Kucharzyk K."/>
            <person name="Murdoch R.W."/>
            <person name="Higgins S."/>
            <person name="Loffler F."/>
        </authorList>
    </citation>
    <scope>NUCLEOTIDE SEQUENCE</scope>
</reference>
<comment type="subcellular location">
    <subcellularLocation>
        <location evidence="1">Membrane</location>
        <topology evidence="1">Multi-pass membrane protein</topology>
    </subcellularLocation>
</comment>
<feature type="domain" description="ABC transmembrane type-1" evidence="6">
    <location>
        <begin position="350"/>
        <end position="540"/>
    </location>
</feature>
<dbReference type="Pfam" id="PF00528">
    <property type="entry name" value="BPD_transp_1"/>
    <property type="match status" value="2"/>
</dbReference>
<feature type="transmembrane region" description="Helical" evidence="5">
    <location>
        <begin position="74"/>
        <end position="93"/>
    </location>
</feature>
<feature type="transmembrane region" description="Helical" evidence="5">
    <location>
        <begin position="476"/>
        <end position="498"/>
    </location>
</feature>
<feature type="domain" description="ABC transmembrane type-1" evidence="6">
    <location>
        <begin position="70"/>
        <end position="269"/>
    </location>
</feature>
<dbReference type="PROSITE" id="PS50928">
    <property type="entry name" value="ABC_TM1"/>
    <property type="match status" value="2"/>
</dbReference>
<dbReference type="GO" id="GO:0055085">
    <property type="term" value="P:transmembrane transport"/>
    <property type="evidence" value="ECO:0007669"/>
    <property type="project" value="InterPro"/>
</dbReference>
<feature type="transmembrane region" description="Helical" evidence="5">
    <location>
        <begin position="388"/>
        <end position="406"/>
    </location>
</feature>
<evidence type="ECO:0000256" key="1">
    <source>
        <dbReference type="ARBA" id="ARBA00004141"/>
    </source>
</evidence>
<protein>
    <recommendedName>
        <fullName evidence="6">ABC transmembrane type-1 domain-containing protein</fullName>
    </recommendedName>
</protein>
<dbReference type="CDD" id="cd06261">
    <property type="entry name" value="TM_PBP2"/>
    <property type="match status" value="2"/>
</dbReference>
<feature type="transmembrane region" description="Helical" evidence="5">
    <location>
        <begin position="193"/>
        <end position="215"/>
    </location>
</feature>
<feature type="transmembrane region" description="Helical" evidence="5">
    <location>
        <begin position="248"/>
        <end position="268"/>
    </location>
</feature>